<dbReference type="Proteomes" id="UP000594455">
    <property type="component" value="Chromosome"/>
</dbReference>
<reference evidence="2 3" key="1">
    <citation type="submission" date="2020-10" db="EMBL/GenBank/DDBJ databases">
        <title>Closed genome sequences of Staphylococcus lloydii sp. nov. and Staphylococcus durrellii sp. nov. Isolated from Captive Fruit Bats (Pteropus livingstonii).</title>
        <authorList>
            <person name="Fountain K."/>
        </authorList>
    </citation>
    <scope>NUCLEOTIDE SEQUENCE [LARGE SCALE GENOMIC DNA]</scope>
    <source>
        <strain evidence="2 3">23_2_7_LY</strain>
    </source>
</reference>
<evidence type="ECO:0000313" key="2">
    <source>
        <dbReference type="EMBL" id="QPM75039.1"/>
    </source>
</evidence>
<proteinExistence type="predicted"/>
<gene>
    <name evidence="2" type="ORF">ISP08_12080</name>
</gene>
<feature type="compositionally biased region" description="Basic and acidic residues" evidence="1">
    <location>
        <begin position="38"/>
        <end position="69"/>
    </location>
</feature>
<dbReference type="EMBL" id="CP064056">
    <property type="protein sequence ID" value="QPM75039.1"/>
    <property type="molecule type" value="Genomic_DNA"/>
</dbReference>
<accession>A0A7T1AZR6</accession>
<feature type="compositionally biased region" description="Basic and acidic residues" evidence="1">
    <location>
        <begin position="14"/>
        <end position="26"/>
    </location>
</feature>
<keyword evidence="3" id="KW-1185">Reference proteome</keyword>
<name>A0A7T1AZR6_9STAP</name>
<dbReference type="KEGG" id="sllo:ISP08_12080"/>
<organism evidence="2 3">
    <name type="scientific">Staphylococcus lloydii</name>
    <dbReference type="NCBI Taxonomy" id="2781774"/>
    <lineage>
        <taxon>Bacteria</taxon>
        <taxon>Bacillati</taxon>
        <taxon>Bacillota</taxon>
        <taxon>Bacilli</taxon>
        <taxon>Bacillales</taxon>
        <taxon>Staphylococcaceae</taxon>
        <taxon>Staphylococcus</taxon>
    </lineage>
</organism>
<feature type="region of interest" description="Disordered" evidence="1">
    <location>
        <begin position="14"/>
        <end position="82"/>
    </location>
</feature>
<sequence>MALEDVLLQIADQLKESNRLKREQTKAFEGYSLNDNYQADKEETPAEETSKENEQPAHAESSKEDEPKSTELNSIDDVPDEATMKREVAKIIKGNNNDNKLKLKEKIKETGAKKVTDIQPEHRQAIIDYVKELENE</sequence>
<evidence type="ECO:0000256" key="1">
    <source>
        <dbReference type="SAM" id="MobiDB-lite"/>
    </source>
</evidence>
<dbReference type="RefSeq" id="WP_195718794.1">
    <property type="nucleotide sequence ID" value="NZ_CP064056.1"/>
</dbReference>
<evidence type="ECO:0000313" key="3">
    <source>
        <dbReference type="Proteomes" id="UP000594455"/>
    </source>
</evidence>
<protein>
    <submittedName>
        <fullName evidence="2">Uncharacterized protein</fullName>
    </submittedName>
</protein>
<dbReference type="AlphaFoldDB" id="A0A7T1AZR6"/>